<proteinExistence type="predicted"/>
<dbReference type="EMBL" id="MCBS01010498">
    <property type="protein sequence ID" value="RKF84358.1"/>
    <property type="molecule type" value="Genomic_DNA"/>
</dbReference>
<protein>
    <submittedName>
        <fullName evidence="2">Uncharacterized protein</fullName>
    </submittedName>
</protein>
<feature type="compositionally biased region" description="Polar residues" evidence="1">
    <location>
        <begin position="80"/>
        <end position="92"/>
    </location>
</feature>
<comment type="caution">
    <text evidence="2">The sequence shown here is derived from an EMBL/GenBank/DDBJ whole genome shotgun (WGS) entry which is preliminary data.</text>
</comment>
<dbReference type="Proteomes" id="UP000285326">
    <property type="component" value="Unassembled WGS sequence"/>
</dbReference>
<evidence type="ECO:0000313" key="2">
    <source>
        <dbReference type="EMBL" id="RKF84358.1"/>
    </source>
</evidence>
<feature type="region of interest" description="Disordered" evidence="1">
    <location>
        <begin position="54"/>
        <end position="92"/>
    </location>
</feature>
<gene>
    <name evidence="2" type="ORF">GcM1_104001</name>
</gene>
<accession>A0A420JC19</accession>
<evidence type="ECO:0000313" key="3">
    <source>
        <dbReference type="Proteomes" id="UP000285326"/>
    </source>
</evidence>
<feature type="compositionally biased region" description="Polar residues" evidence="1">
    <location>
        <begin position="57"/>
        <end position="72"/>
    </location>
</feature>
<sequence>MEDTRAKQATTDNLTKAKSDAALHHVTQFQSQFKELDDRLNTIKRILRKVVDRIDSDPTTTLAPSEPTQSQQAKDKSRETPFNNNENSQSKS</sequence>
<reference evidence="2 3" key="1">
    <citation type="journal article" date="2018" name="BMC Genomics">
        <title>Comparative genome analyses reveal sequence features reflecting distinct modes of host-adaptation between dicot and monocot powdery mildew.</title>
        <authorList>
            <person name="Wu Y."/>
            <person name="Ma X."/>
            <person name="Pan Z."/>
            <person name="Kale S.D."/>
            <person name="Song Y."/>
            <person name="King H."/>
            <person name="Zhang Q."/>
            <person name="Presley C."/>
            <person name="Deng X."/>
            <person name="Wei C.I."/>
            <person name="Xiao S."/>
        </authorList>
    </citation>
    <scope>NUCLEOTIDE SEQUENCE [LARGE SCALE GENOMIC DNA]</scope>
    <source>
        <strain evidence="2">UMSG1</strain>
    </source>
</reference>
<evidence type="ECO:0000256" key="1">
    <source>
        <dbReference type="SAM" id="MobiDB-lite"/>
    </source>
</evidence>
<organism evidence="2 3">
    <name type="scientific">Golovinomyces cichoracearum</name>
    <dbReference type="NCBI Taxonomy" id="62708"/>
    <lineage>
        <taxon>Eukaryota</taxon>
        <taxon>Fungi</taxon>
        <taxon>Dikarya</taxon>
        <taxon>Ascomycota</taxon>
        <taxon>Pezizomycotina</taxon>
        <taxon>Leotiomycetes</taxon>
        <taxon>Erysiphales</taxon>
        <taxon>Erysiphaceae</taxon>
        <taxon>Golovinomyces</taxon>
    </lineage>
</organism>
<dbReference type="AlphaFoldDB" id="A0A420JC19"/>
<name>A0A420JC19_9PEZI</name>